<evidence type="ECO:0000256" key="4">
    <source>
        <dbReference type="ARBA" id="ARBA00023163"/>
    </source>
</evidence>
<evidence type="ECO:0000313" key="8">
    <source>
        <dbReference type="EMBL" id="PLB52455.1"/>
    </source>
</evidence>
<dbReference type="Pfam" id="PF02269">
    <property type="entry name" value="TFIID-18kDa"/>
    <property type="match status" value="1"/>
</dbReference>
<organism evidence="8 9">
    <name type="scientific">Aspergillus steynii IBT 23096</name>
    <dbReference type="NCBI Taxonomy" id="1392250"/>
    <lineage>
        <taxon>Eukaryota</taxon>
        <taxon>Fungi</taxon>
        <taxon>Dikarya</taxon>
        <taxon>Ascomycota</taxon>
        <taxon>Pezizomycotina</taxon>
        <taxon>Eurotiomycetes</taxon>
        <taxon>Eurotiomycetidae</taxon>
        <taxon>Eurotiales</taxon>
        <taxon>Aspergillaceae</taxon>
        <taxon>Aspergillus</taxon>
        <taxon>Aspergillus subgen. Circumdati</taxon>
    </lineage>
</organism>
<comment type="similarity">
    <text evidence="6">Belongs to the SPT3 family.</text>
</comment>
<dbReference type="AlphaFoldDB" id="A0A2I2GHU6"/>
<dbReference type="GO" id="GO:0006357">
    <property type="term" value="P:regulation of transcription by RNA polymerase II"/>
    <property type="evidence" value="ECO:0007669"/>
    <property type="project" value="UniProtKB-ARBA"/>
</dbReference>
<reference evidence="8 9" key="1">
    <citation type="submission" date="2016-12" db="EMBL/GenBank/DDBJ databases">
        <title>The genomes of Aspergillus section Nigri reveals drivers in fungal speciation.</title>
        <authorList>
            <consortium name="DOE Joint Genome Institute"/>
            <person name="Vesth T.C."/>
            <person name="Nybo J."/>
            <person name="Theobald S."/>
            <person name="Brandl J."/>
            <person name="Frisvad J.C."/>
            <person name="Nielsen K.F."/>
            <person name="Lyhne E.K."/>
            <person name="Kogle M.E."/>
            <person name="Kuo A."/>
            <person name="Riley R."/>
            <person name="Clum A."/>
            <person name="Nolan M."/>
            <person name="Lipzen A."/>
            <person name="Salamov A."/>
            <person name="Henrissat B."/>
            <person name="Wiebenga A."/>
            <person name="De Vries R.P."/>
            <person name="Grigoriev I.V."/>
            <person name="Mortensen U.H."/>
            <person name="Andersen M.R."/>
            <person name="Baker S.E."/>
        </authorList>
    </citation>
    <scope>NUCLEOTIDE SEQUENCE [LARGE SCALE GENOMIC DNA]</scope>
    <source>
        <strain evidence="8 9">IBT 23096</strain>
    </source>
</reference>
<keyword evidence="7" id="KW-0175">Coiled coil</keyword>
<dbReference type="GeneID" id="36551450"/>
<dbReference type="PANTHER" id="PTHR11380:SF16">
    <property type="entry name" value="TRANSCRIPTION INITIATION PROTEIN SPT3 HOMOLOG"/>
    <property type="match status" value="1"/>
</dbReference>
<dbReference type="PANTHER" id="PTHR11380">
    <property type="entry name" value="TRANSCRIPTION INITIATION FACTOR TFIID/SUPT3-RELATED"/>
    <property type="match status" value="1"/>
</dbReference>
<evidence type="ECO:0000313" key="9">
    <source>
        <dbReference type="Proteomes" id="UP000234275"/>
    </source>
</evidence>
<proteinExistence type="inferred from homology"/>
<keyword evidence="4" id="KW-0804">Transcription</keyword>
<gene>
    <name evidence="8" type="ORF">P170DRAFT_349607</name>
</gene>
<evidence type="ECO:0000256" key="5">
    <source>
        <dbReference type="ARBA" id="ARBA00023242"/>
    </source>
</evidence>
<dbReference type="EMBL" id="MSFO01000002">
    <property type="protein sequence ID" value="PLB52455.1"/>
    <property type="molecule type" value="Genomic_DNA"/>
</dbReference>
<dbReference type="CDD" id="cd22926">
    <property type="entry name" value="HFD_SPT3"/>
    <property type="match status" value="1"/>
</dbReference>
<dbReference type="InterPro" id="IPR009072">
    <property type="entry name" value="Histone-fold"/>
</dbReference>
<dbReference type="VEuPathDB" id="FungiDB:P170DRAFT_349607"/>
<evidence type="ECO:0000256" key="6">
    <source>
        <dbReference type="ARBA" id="ARBA00061274"/>
    </source>
</evidence>
<dbReference type="GO" id="GO:0000124">
    <property type="term" value="C:SAGA complex"/>
    <property type="evidence" value="ECO:0007669"/>
    <property type="project" value="UniProtKB-ARBA"/>
</dbReference>
<keyword evidence="9" id="KW-1185">Reference proteome</keyword>
<dbReference type="SUPFAM" id="SSF47113">
    <property type="entry name" value="Histone-fold"/>
    <property type="match status" value="1"/>
</dbReference>
<accession>A0A2I2GHU6</accession>
<evidence type="ECO:0000256" key="1">
    <source>
        <dbReference type="ARBA" id="ARBA00004123"/>
    </source>
</evidence>
<feature type="coiled-coil region" evidence="7">
    <location>
        <begin position="139"/>
        <end position="166"/>
    </location>
</feature>
<sequence length="307" mass="35666">MQREGPQYRTDIQKMMYIHGEVPDPLPETTDFIKTIVHEQMIEIIKRAADITSLRSSQQITPLDIVFVIRHNKQKETLVQKHVKFTEIRKTIKCDRKEKRVLTQEEKKDSNRTGADLILPGYTIPFLNETVIKCGDDSVDNLSAANDAYQQRLADADERTRNMSEAEYAKWTGFRRAWFTKGRKERFGEWLGLESMTGVSLHDDVFEVLSLLAFDVVVNVTKEALRVKEVEVRECLREETLRAFNDPFSLRSQDPVQPDPLQVRHVRDAFNRLRVNPRQGVANLLIRGHRAPNVPDALVRMIFEFYI</sequence>
<evidence type="ECO:0000256" key="2">
    <source>
        <dbReference type="ARBA" id="ARBA00023015"/>
    </source>
</evidence>
<dbReference type="InterPro" id="IPR003195">
    <property type="entry name" value="TFIID_TAF13"/>
</dbReference>
<comment type="subcellular location">
    <subcellularLocation>
        <location evidence="1">Nucleus</location>
    </subcellularLocation>
</comment>
<dbReference type="Proteomes" id="UP000234275">
    <property type="component" value="Unassembled WGS sequence"/>
</dbReference>
<name>A0A2I2GHU6_9EURO</name>
<dbReference type="OrthoDB" id="66982at2759"/>
<dbReference type="GO" id="GO:0046982">
    <property type="term" value="F:protein heterodimerization activity"/>
    <property type="evidence" value="ECO:0007669"/>
    <property type="project" value="InterPro"/>
</dbReference>
<dbReference type="GO" id="GO:0005634">
    <property type="term" value="C:nucleus"/>
    <property type="evidence" value="ECO:0007669"/>
    <property type="project" value="UniProtKB-SubCell"/>
</dbReference>
<evidence type="ECO:0000256" key="3">
    <source>
        <dbReference type="ARBA" id="ARBA00023159"/>
    </source>
</evidence>
<keyword evidence="5" id="KW-0539">Nucleus</keyword>
<evidence type="ECO:0000256" key="7">
    <source>
        <dbReference type="SAM" id="Coils"/>
    </source>
</evidence>
<comment type="caution">
    <text evidence="8">The sequence shown here is derived from an EMBL/GenBank/DDBJ whole genome shotgun (WGS) entry which is preliminary data.</text>
</comment>
<keyword evidence="2" id="KW-0805">Transcription regulation</keyword>
<dbReference type="RefSeq" id="XP_024707757.1">
    <property type="nucleotide sequence ID" value="XM_024843750.1"/>
</dbReference>
<protein>
    <submittedName>
        <fullName evidence="8">TFIID-18kDa-domain-containing protein</fullName>
    </submittedName>
</protein>
<keyword evidence="3" id="KW-0010">Activator</keyword>
<dbReference type="Gene3D" id="1.10.20.10">
    <property type="entry name" value="Histone, subunit A"/>
    <property type="match status" value="1"/>
</dbReference>
<dbReference type="GO" id="GO:0006366">
    <property type="term" value="P:transcription by RNA polymerase II"/>
    <property type="evidence" value="ECO:0007669"/>
    <property type="project" value="InterPro"/>
</dbReference>
<dbReference type="STRING" id="1392250.A0A2I2GHU6"/>
<dbReference type="FunFam" id="1.10.20.10:FF:000023">
    <property type="entry name" value="transcription initiation protein SPT3 homolog"/>
    <property type="match status" value="1"/>
</dbReference>